<feature type="region of interest" description="Disordered" evidence="1">
    <location>
        <begin position="1"/>
        <end position="35"/>
    </location>
</feature>
<dbReference type="InterPro" id="IPR044736">
    <property type="entry name" value="Gid1/RanBPM/SPLA_SPRY"/>
</dbReference>
<dbReference type="InterPro" id="IPR003877">
    <property type="entry name" value="SPRY_dom"/>
</dbReference>
<evidence type="ECO:0000259" key="2">
    <source>
        <dbReference type="PROSITE" id="PS50188"/>
    </source>
</evidence>
<dbReference type="InterPro" id="IPR001870">
    <property type="entry name" value="B30.2/SPRY"/>
</dbReference>
<dbReference type="PANTHER" id="PTHR12864">
    <property type="entry name" value="RAN BINDING PROTEIN 9-RELATED"/>
    <property type="match status" value="1"/>
</dbReference>
<proteinExistence type="predicted"/>
<feature type="domain" description="B30.2/SPRY" evidence="2">
    <location>
        <begin position="6"/>
        <end position="194"/>
    </location>
</feature>
<feature type="compositionally biased region" description="Basic and acidic residues" evidence="1">
    <location>
        <begin position="1"/>
        <end position="15"/>
    </location>
</feature>
<dbReference type="SUPFAM" id="SSF49899">
    <property type="entry name" value="Concanavalin A-like lectins/glucanases"/>
    <property type="match status" value="1"/>
</dbReference>
<organism evidence="3">
    <name type="scientific">Wollemia nobilis</name>
    <dbReference type="NCBI Taxonomy" id="56998"/>
    <lineage>
        <taxon>Eukaryota</taxon>
        <taxon>Viridiplantae</taxon>
        <taxon>Streptophyta</taxon>
        <taxon>Embryophyta</taxon>
        <taxon>Tracheophyta</taxon>
        <taxon>Spermatophyta</taxon>
        <taxon>Pinopsida</taxon>
        <taxon>Pinidae</taxon>
        <taxon>Conifers II</taxon>
        <taxon>Araucariales</taxon>
        <taxon>Araucariaceae</taxon>
        <taxon>Wollemia</taxon>
    </lineage>
</organism>
<dbReference type="InterPro" id="IPR043136">
    <property type="entry name" value="B30.2/SPRY_sf"/>
</dbReference>
<dbReference type="Pfam" id="PF00622">
    <property type="entry name" value="SPRY"/>
    <property type="match status" value="1"/>
</dbReference>
<dbReference type="InterPro" id="IPR050618">
    <property type="entry name" value="Ubq-SigPath_Reg"/>
</dbReference>
<protein>
    <submittedName>
        <fullName evidence="4">TSA: Wollemia nobilis Ref_Wollemi_Transcript_2324_1228 transcribed RNA sequence</fullName>
    </submittedName>
    <submittedName>
        <fullName evidence="3">TSA: Wollemia nobilis Ref_Wollemi_Transcript_2325_1240 transcribed RNA sequence</fullName>
    </submittedName>
</protein>
<evidence type="ECO:0000256" key="1">
    <source>
        <dbReference type="SAM" id="MobiDB-lite"/>
    </source>
</evidence>
<dbReference type="Gene3D" id="2.60.120.920">
    <property type="match status" value="1"/>
</dbReference>
<sequence length="207" mass="23579">MRKDVYYEYRQRETGQEEEEEEEIPRQLDTSEIGPYSSVEDDKLCVRNIAQRRSLSNVGAVQANCPAPVGRLLYYFEMTVHNGGERDSGASIGFTDEHSPKNKHVGWEPNTFGYHEDDGQFYHNCGWGLPFGPTYTNGDTVGAGINNVSKDVFFTKNEEFVGSFTKDFEGPLFPTIALHSPNEWVVVNFGQREFVFDIQQLGRDLFQ</sequence>
<accession>A0A0C9S914</accession>
<dbReference type="EMBL" id="GCHU01002305">
    <property type="protein sequence ID" value="JAG89293.1"/>
    <property type="molecule type" value="Transcribed_RNA"/>
</dbReference>
<dbReference type="EMBL" id="GCHU01002306">
    <property type="protein sequence ID" value="JAG89292.1"/>
    <property type="molecule type" value="Transcribed_RNA"/>
</dbReference>
<reference evidence="3" key="1">
    <citation type="submission" date="2015-02" db="EMBL/GenBank/DDBJ databases">
        <title>A transcriptome of Wollemia nobilis - a relic of Gondwana.</title>
        <authorList>
            <person name="Chia J.Y."/>
            <person name="Leong Y.S."/>
            <person name="Abdul Karim S."/>
            <person name="Wan Azmi N."/>
            <person name="Hercus R."/>
            <person name="Croft L."/>
        </authorList>
    </citation>
    <scope>NUCLEOTIDE SEQUENCE</scope>
    <source>
        <strain evidence="3">MaeBrown</strain>
        <tissue evidence="3">Leaf</tissue>
    </source>
</reference>
<evidence type="ECO:0000313" key="3">
    <source>
        <dbReference type="EMBL" id="JAG89292.1"/>
    </source>
</evidence>
<dbReference type="PROSITE" id="PS50188">
    <property type="entry name" value="B302_SPRY"/>
    <property type="match status" value="1"/>
</dbReference>
<name>A0A0C9S914_9CONI</name>
<dbReference type="CDD" id="cd12885">
    <property type="entry name" value="SPRY_RanBP_like"/>
    <property type="match status" value="1"/>
</dbReference>
<dbReference type="SMART" id="SM00449">
    <property type="entry name" value="SPRY"/>
    <property type="match status" value="1"/>
</dbReference>
<dbReference type="AlphaFoldDB" id="A0A0C9S914"/>
<dbReference type="InterPro" id="IPR013320">
    <property type="entry name" value="ConA-like_dom_sf"/>
</dbReference>
<evidence type="ECO:0000313" key="4">
    <source>
        <dbReference type="EMBL" id="JAG89293.1"/>
    </source>
</evidence>